<reference evidence="6" key="2">
    <citation type="submission" date="2019-07" db="EMBL/GenBank/DDBJ databases">
        <authorList>
            <person name="Seetharam A."/>
            <person name="Woodhouse M."/>
            <person name="Cannon E."/>
        </authorList>
    </citation>
    <scope>NUCLEOTIDE SEQUENCE [LARGE SCALE GENOMIC DNA]</scope>
    <source>
        <strain evidence="6">cv. B73</strain>
    </source>
</reference>
<dbReference type="EnsemblPlants" id="Zm00001eb045050_T001">
    <property type="protein sequence ID" value="Zm00001eb045050_P001"/>
    <property type="gene ID" value="Zm00001eb045050"/>
</dbReference>
<dbReference type="AlphaFoldDB" id="A0A804LYB4"/>
<comment type="subcellular location">
    <subcellularLocation>
        <location evidence="1">Secreted</location>
    </subcellularLocation>
</comment>
<dbReference type="Pfam" id="PF24300">
    <property type="entry name" value="KWL1"/>
    <property type="match status" value="1"/>
</dbReference>
<feature type="chain" id="PRO_5042410485" description="Ripening-related protein grip22" evidence="5">
    <location>
        <begin position="23"/>
        <end position="255"/>
    </location>
</feature>
<reference evidence="7" key="1">
    <citation type="submission" date="2015-12" db="EMBL/GenBank/DDBJ databases">
        <title>Update maize B73 reference genome by single molecule sequencing technologies.</title>
        <authorList>
            <consortium name="Maize Genome Sequencing Project"/>
            <person name="Ware D."/>
        </authorList>
    </citation>
    <scope>NUCLEOTIDE SEQUENCE [LARGE SCALE GENOMIC DNA]</scope>
    <source>
        <strain evidence="7">cv. B73</strain>
    </source>
</reference>
<name>A0A804LYB4_MAIZE</name>
<evidence type="ECO:0000256" key="5">
    <source>
        <dbReference type="SAM" id="SignalP"/>
    </source>
</evidence>
<keyword evidence="3" id="KW-0964">Secreted</keyword>
<dbReference type="Gramene" id="Zm00001eb045050_T001">
    <property type="protein sequence ID" value="Zm00001eb045050_P001"/>
    <property type="gene ID" value="Zm00001eb045050"/>
</dbReference>
<evidence type="ECO:0000256" key="1">
    <source>
        <dbReference type="ARBA" id="ARBA00004613"/>
    </source>
</evidence>
<organism evidence="6 7">
    <name type="scientific">Zea mays</name>
    <name type="common">Maize</name>
    <dbReference type="NCBI Taxonomy" id="4577"/>
    <lineage>
        <taxon>Eukaryota</taxon>
        <taxon>Viridiplantae</taxon>
        <taxon>Streptophyta</taxon>
        <taxon>Embryophyta</taxon>
        <taxon>Tracheophyta</taxon>
        <taxon>Spermatophyta</taxon>
        <taxon>Magnoliopsida</taxon>
        <taxon>Liliopsida</taxon>
        <taxon>Poales</taxon>
        <taxon>Poaceae</taxon>
        <taxon>PACMAD clade</taxon>
        <taxon>Panicoideae</taxon>
        <taxon>Andropogonodae</taxon>
        <taxon>Andropogoneae</taxon>
        <taxon>Tripsacinae</taxon>
        <taxon>Zea</taxon>
    </lineage>
</organism>
<dbReference type="Gramene" id="Zm00001eb045070_T001">
    <property type="protein sequence ID" value="Zm00001eb045070_P001"/>
    <property type="gene ID" value="Zm00001eb045070"/>
</dbReference>
<dbReference type="GO" id="GO:0005576">
    <property type="term" value="C:extracellular region"/>
    <property type="evidence" value="ECO:0007669"/>
    <property type="project" value="UniProtKB-SubCell"/>
</dbReference>
<dbReference type="EnsemblPlants" id="Zm00001eb045110_T001">
    <property type="protein sequence ID" value="Zm00001eb045110_P001"/>
    <property type="gene ID" value="Zm00001eb045110"/>
</dbReference>
<comment type="similarity">
    <text evidence="2">Belongs to the kiwellin family.</text>
</comment>
<reference evidence="6" key="3">
    <citation type="submission" date="2021-05" db="UniProtKB">
        <authorList>
            <consortium name="EnsemblPlants"/>
        </authorList>
    </citation>
    <scope>IDENTIFICATION</scope>
    <source>
        <strain evidence="6">cv. B73</strain>
    </source>
</reference>
<dbReference type="InterPro" id="IPR036908">
    <property type="entry name" value="RlpA-like_sf"/>
</dbReference>
<evidence type="ECO:0000313" key="7">
    <source>
        <dbReference type="Proteomes" id="UP000007305"/>
    </source>
</evidence>
<dbReference type="SUPFAM" id="SSF50685">
    <property type="entry name" value="Barwin-like endoglucanases"/>
    <property type="match status" value="1"/>
</dbReference>
<dbReference type="PANTHER" id="PTHR33191:SF19">
    <property type="entry name" value="RIPENING-RELATED PROTEIN GRIP22"/>
    <property type="match status" value="1"/>
</dbReference>
<proteinExistence type="inferred from homology"/>
<evidence type="ECO:0000256" key="2">
    <source>
        <dbReference type="ARBA" id="ARBA00005592"/>
    </source>
</evidence>
<accession>A0A804LYB4</accession>
<dbReference type="InterPro" id="IPR039271">
    <property type="entry name" value="Kiwellin-like"/>
</dbReference>
<feature type="signal peptide" evidence="5">
    <location>
        <begin position="1"/>
        <end position="22"/>
    </location>
</feature>
<keyword evidence="7" id="KW-1185">Reference proteome</keyword>
<dbReference type="Proteomes" id="UP000007305">
    <property type="component" value="Chromosome 1"/>
</dbReference>
<evidence type="ECO:0000313" key="6">
    <source>
        <dbReference type="EnsemblPlants" id="Zm00001eb045110_P001"/>
    </source>
</evidence>
<sequence>MANTKIAVAIAILLALLQVSCAAARRHGKPAHGDHDGNGTPAVMTVNGFERGEDGGGAASCDGSFHSDDKLIVALSSRWYAGGKRCGEAIRITAESGRNREGTGRGRVRLPWRMPQQHRGFLPSRLEGAQARYGCRRGPRHVVRRLNTLHTELDGRPTTEKLGTTARGSVLPIVITTLSTYLIVEREKIKGPWGPPVKEIARDKNLRTTRGHPFCHGLQDLSPLSGRCGRIDYEMFTNDLSCVLDYDRISGGNLS</sequence>
<protein>
    <recommendedName>
        <fullName evidence="8">Ripening-related protein grip22</fullName>
    </recommendedName>
</protein>
<keyword evidence="4 5" id="KW-0732">Signal</keyword>
<evidence type="ECO:0000256" key="4">
    <source>
        <dbReference type="ARBA" id="ARBA00022729"/>
    </source>
</evidence>
<evidence type="ECO:0008006" key="8">
    <source>
        <dbReference type="Google" id="ProtNLM"/>
    </source>
</evidence>
<dbReference type="EnsemblPlants" id="Zm00001eb045070_T001">
    <property type="protein sequence ID" value="Zm00001eb045070_P001"/>
    <property type="gene ID" value="Zm00001eb045070"/>
</dbReference>
<evidence type="ECO:0000256" key="3">
    <source>
        <dbReference type="ARBA" id="ARBA00022525"/>
    </source>
</evidence>
<dbReference type="Gramene" id="Zm00001eb045110_T001">
    <property type="protein sequence ID" value="Zm00001eb045110_P001"/>
    <property type="gene ID" value="Zm00001eb045110"/>
</dbReference>
<dbReference type="PANTHER" id="PTHR33191">
    <property type="entry name" value="RIPENING-RELATED PROTEIN 2-RELATED"/>
    <property type="match status" value="1"/>
</dbReference>